<gene>
    <name evidence="11" type="ORF">WUBG_13297</name>
</gene>
<dbReference type="GO" id="GO:0004930">
    <property type="term" value="F:G protein-coupled receptor activity"/>
    <property type="evidence" value="ECO:0007669"/>
    <property type="project" value="UniProtKB-KW"/>
</dbReference>
<dbReference type="PANTHER" id="PTHR24248">
    <property type="entry name" value="ADRENERGIC RECEPTOR-RELATED G-PROTEIN COUPLED RECEPTOR"/>
    <property type="match status" value="1"/>
</dbReference>
<comment type="caution">
    <text evidence="11">The sequence shown here is derived from an EMBL/GenBank/DDBJ whole genome shotgun (WGS) entry which is preliminary data.</text>
</comment>
<keyword evidence="5" id="KW-0297">G-protein coupled receptor</keyword>
<accession>J9ANC4</accession>
<dbReference type="Pfam" id="PF00001">
    <property type="entry name" value="7tm_1"/>
    <property type="match status" value="1"/>
</dbReference>
<dbReference type="SUPFAM" id="SSF81321">
    <property type="entry name" value="Family A G protein-coupled receptor-like"/>
    <property type="match status" value="1"/>
</dbReference>
<dbReference type="EMBL" id="ADBV01010032">
    <property type="protein sequence ID" value="EJW75795.1"/>
    <property type="molecule type" value="Genomic_DNA"/>
</dbReference>
<evidence type="ECO:0000256" key="2">
    <source>
        <dbReference type="ARBA" id="ARBA00022475"/>
    </source>
</evidence>
<keyword evidence="3 9" id="KW-0812">Transmembrane</keyword>
<dbReference type="AlphaFoldDB" id="J9ANC4"/>
<dbReference type="Gene3D" id="1.20.1070.10">
    <property type="entry name" value="Rhodopsin 7-helix transmembrane proteins"/>
    <property type="match status" value="1"/>
</dbReference>
<comment type="subcellular location">
    <subcellularLocation>
        <location evidence="1">Cell membrane</location>
        <topology evidence="1">Multi-pass membrane protein</topology>
    </subcellularLocation>
</comment>
<dbReference type="Proteomes" id="UP000004810">
    <property type="component" value="Unassembled WGS sequence"/>
</dbReference>
<reference evidence="12" key="1">
    <citation type="submission" date="2012-08" db="EMBL/GenBank/DDBJ databases">
        <title>The Genome Sequence of Wuchereria bancrofti.</title>
        <authorList>
            <person name="Nutman T.B."/>
            <person name="Fink D.L."/>
            <person name="Russ C."/>
            <person name="Young S."/>
            <person name="Zeng Q."/>
            <person name="Koehrsen M."/>
            <person name="Alvarado L."/>
            <person name="Berlin A."/>
            <person name="Chapman S.B."/>
            <person name="Chen Z."/>
            <person name="Freedman E."/>
            <person name="Gellesch M."/>
            <person name="Goldberg J."/>
            <person name="Griggs A."/>
            <person name="Gujja S."/>
            <person name="Heilman E.R."/>
            <person name="Heiman D."/>
            <person name="Hepburn T."/>
            <person name="Howarth C."/>
            <person name="Jen D."/>
            <person name="Larson L."/>
            <person name="Lewis B."/>
            <person name="Mehta T."/>
            <person name="Park D."/>
            <person name="Pearson M."/>
            <person name="Roberts A."/>
            <person name="Saif S."/>
            <person name="Shea T."/>
            <person name="Shenoy N."/>
            <person name="Sisk P."/>
            <person name="Stolte C."/>
            <person name="Sykes S."/>
            <person name="Walk T."/>
            <person name="White J."/>
            <person name="Yandava C."/>
            <person name="Haas B."/>
            <person name="Henn M.R."/>
            <person name="Nusbaum C."/>
            <person name="Birren B."/>
        </authorList>
    </citation>
    <scope>NUCLEOTIDE SEQUENCE [LARGE SCALE GENOMIC DNA]</scope>
    <source>
        <strain evidence="12">NA</strain>
    </source>
</reference>
<keyword evidence="7" id="KW-0675">Receptor</keyword>
<dbReference type="GO" id="GO:0005886">
    <property type="term" value="C:plasma membrane"/>
    <property type="evidence" value="ECO:0007669"/>
    <property type="project" value="UniProtKB-SubCell"/>
</dbReference>
<evidence type="ECO:0000256" key="3">
    <source>
        <dbReference type="ARBA" id="ARBA00022692"/>
    </source>
</evidence>
<dbReference type="PROSITE" id="PS50262">
    <property type="entry name" value="G_PROTEIN_RECEP_F1_2"/>
    <property type="match status" value="1"/>
</dbReference>
<evidence type="ECO:0000256" key="1">
    <source>
        <dbReference type="ARBA" id="ARBA00004651"/>
    </source>
</evidence>
<feature type="domain" description="G-protein coupled receptors family 1 profile" evidence="10">
    <location>
        <begin position="1"/>
        <end position="153"/>
    </location>
</feature>
<sequence length="179" mass="21120">MLTAKSRFKRERERRKTISYSQRDTKIQGQCGNLLKSKTEINADMKKGNEMIQVSTNQTFEGQLQINGKNQQKKMNASMRKRKGYFKENAEMRRERRAWRTLAIITGTFVACWTPFFLLSLYRPICRCRIPILLESITNWLGYLNSALNPIIYTVFSNDFRTAFKRILARLLFLKMSRS</sequence>
<proteinExistence type="predicted"/>
<evidence type="ECO:0000313" key="11">
    <source>
        <dbReference type="EMBL" id="EJW75795.1"/>
    </source>
</evidence>
<keyword evidence="4 9" id="KW-1133">Transmembrane helix</keyword>
<dbReference type="PRINTS" id="PR00237">
    <property type="entry name" value="GPCRRHODOPSN"/>
</dbReference>
<evidence type="ECO:0000259" key="10">
    <source>
        <dbReference type="PROSITE" id="PS50262"/>
    </source>
</evidence>
<dbReference type="InterPro" id="IPR000276">
    <property type="entry name" value="GPCR_Rhodpsn"/>
</dbReference>
<name>J9ANC4_WUCBA</name>
<organism evidence="11 12">
    <name type="scientific">Wuchereria bancrofti</name>
    <dbReference type="NCBI Taxonomy" id="6293"/>
    <lineage>
        <taxon>Eukaryota</taxon>
        <taxon>Metazoa</taxon>
        <taxon>Ecdysozoa</taxon>
        <taxon>Nematoda</taxon>
        <taxon>Chromadorea</taxon>
        <taxon>Rhabditida</taxon>
        <taxon>Spirurina</taxon>
        <taxon>Spiruromorpha</taxon>
        <taxon>Filarioidea</taxon>
        <taxon>Onchocercidae</taxon>
        <taxon>Wuchereria</taxon>
    </lineage>
</organism>
<evidence type="ECO:0000313" key="12">
    <source>
        <dbReference type="Proteomes" id="UP000004810"/>
    </source>
</evidence>
<dbReference type="InterPro" id="IPR017452">
    <property type="entry name" value="GPCR_Rhodpsn_7TM"/>
</dbReference>
<evidence type="ECO:0000256" key="4">
    <source>
        <dbReference type="ARBA" id="ARBA00022989"/>
    </source>
</evidence>
<evidence type="ECO:0000256" key="7">
    <source>
        <dbReference type="ARBA" id="ARBA00023170"/>
    </source>
</evidence>
<protein>
    <recommendedName>
        <fullName evidence="10">G-protein coupled receptors family 1 profile domain-containing protein</fullName>
    </recommendedName>
</protein>
<evidence type="ECO:0000256" key="6">
    <source>
        <dbReference type="ARBA" id="ARBA00023136"/>
    </source>
</evidence>
<keyword evidence="6 9" id="KW-0472">Membrane</keyword>
<keyword evidence="8" id="KW-0807">Transducer</keyword>
<feature type="transmembrane region" description="Helical" evidence="9">
    <location>
        <begin position="102"/>
        <end position="122"/>
    </location>
</feature>
<keyword evidence="2" id="KW-1003">Cell membrane</keyword>
<evidence type="ECO:0000256" key="5">
    <source>
        <dbReference type="ARBA" id="ARBA00023040"/>
    </source>
</evidence>
<evidence type="ECO:0000256" key="8">
    <source>
        <dbReference type="ARBA" id="ARBA00023224"/>
    </source>
</evidence>
<evidence type="ECO:0000256" key="9">
    <source>
        <dbReference type="SAM" id="Phobius"/>
    </source>
</evidence>